<dbReference type="Proteomes" id="UP000828390">
    <property type="component" value="Unassembled WGS sequence"/>
</dbReference>
<comment type="caution">
    <text evidence="1">The sequence shown here is derived from an EMBL/GenBank/DDBJ whole genome shotgun (WGS) entry which is preliminary data.</text>
</comment>
<proteinExistence type="predicted"/>
<gene>
    <name evidence="1" type="ORF">DPMN_017757</name>
</gene>
<organism evidence="1 2">
    <name type="scientific">Dreissena polymorpha</name>
    <name type="common">Zebra mussel</name>
    <name type="synonym">Mytilus polymorpha</name>
    <dbReference type="NCBI Taxonomy" id="45954"/>
    <lineage>
        <taxon>Eukaryota</taxon>
        <taxon>Metazoa</taxon>
        <taxon>Spiralia</taxon>
        <taxon>Lophotrochozoa</taxon>
        <taxon>Mollusca</taxon>
        <taxon>Bivalvia</taxon>
        <taxon>Autobranchia</taxon>
        <taxon>Heteroconchia</taxon>
        <taxon>Euheterodonta</taxon>
        <taxon>Imparidentia</taxon>
        <taxon>Neoheterodontei</taxon>
        <taxon>Myida</taxon>
        <taxon>Dreissenoidea</taxon>
        <taxon>Dreissenidae</taxon>
        <taxon>Dreissena</taxon>
    </lineage>
</organism>
<reference evidence="1" key="1">
    <citation type="journal article" date="2019" name="bioRxiv">
        <title>The Genome of the Zebra Mussel, Dreissena polymorpha: A Resource for Invasive Species Research.</title>
        <authorList>
            <person name="McCartney M.A."/>
            <person name="Auch B."/>
            <person name="Kono T."/>
            <person name="Mallez S."/>
            <person name="Zhang Y."/>
            <person name="Obille A."/>
            <person name="Becker A."/>
            <person name="Abrahante J.E."/>
            <person name="Garbe J."/>
            <person name="Badalamenti J.P."/>
            <person name="Herman A."/>
            <person name="Mangelson H."/>
            <person name="Liachko I."/>
            <person name="Sullivan S."/>
            <person name="Sone E.D."/>
            <person name="Koren S."/>
            <person name="Silverstein K.A.T."/>
            <person name="Beckman K.B."/>
            <person name="Gohl D.M."/>
        </authorList>
    </citation>
    <scope>NUCLEOTIDE SEQUENCE</scope>
    <source>
        <strain evidence="1">Duluth1</strain>
        <tissue evidence="1">Whole animal</tissue>
    </source>
</reference>
<dbReference type="EMBL" id="JAIWYP010000001">
    <property type="protein sequence ID" value="KAH3893609.1"/>
    <property type="molecule type" value="Genomic_DNA"/>
</dbReference>
<dbReference type="AlphaFoldDB" id="A0A9D4S5R3"/>
<protein>
    <submittedName>
        <fullName evidence="1">Uncharacterized protein</fullName>
    </submittedName>
</protein>
<evidence type="ECO:0000313" key="1">
    <source>
        <dbReference type="EMBL" id="KAH3893609.1"/>
    </source>
</evidence>
<name>A0A9D4S5R3_DREPO</name>
<sequence length="55" mass="6503">METPTVQYFSMERRGTSLGHQWESYRDVCSPPSYITFFLKKIMKETLFLEDPSPP</sequence>
<reference evidence="1" key="2">
    <citation type="submission" date="2020-11" db="EMBL/GenBank/DDBJ databases">
        <authorList>
            <person name="McCartney M.A."/>
            <person name="Auch B."/>
            <person name="Kono T."/>
            <person name="Mallez S."/>
            <person name="Becker A."/>
            <person name="Gohl D.M."/>
            <person name="Silverstein K.A.T."/>
            <person name="Koren S."/>
            <person name="Bechman K.B."/>
            <person name="Herman A."/>
            <person name="Abrahante J.E."/>
            <person name="Garbe J."/>
        </authorList>
    </citation>
    <scope>NUCLEOTIDE SEQUENCE</scope>
    <source>
        <strain evidence="1">Duluth1</strain>
        <tissue evidence="1">Whole animal</tissue>
    </source>
</reference>
<evidence type="ECO:0000313" key="2">
    <source>
        <dbReference type="Proteomes" id="UP000828390"/>
    </source>
</evidence>
<keyword evidence="2" id="KW-1185">Reference proteome</keyword>
<accession>A0A9D4S5R3</accession>